<dbReference type="AlphaFoldDB" id="A0A7X1MC28"/>
<name>A0A7X1MC28_9ACTN</name>
<feature type="domain" description="SseB protein N-terminal" evidence="1">
    <location>
        <begin position="14"/>
        <end position="126"/>
    </location>
</feature>
<evidence type="ECO:0000313" key="2">
    <source>
        <dbReference type="EMBL" id="MBC2905797.1"/>
    </source>
</evidence>
<gene>
    <name evidence="2" type="ORF">H4N64_30410</name>
</gene>
<keyword evidence="3" id="KW-1185">Reference proteome</keyword>
<accession>A0A7X1MC28</accession>
<dbReference type="RefSeq" id="WP_186285638.1">
    <property type="nucleotide sequence ID" value="NZ_JACMSF010000040.1"/>
</dbReference>
<evidence type="ECO:0000259" key="1">
    <source>
        <dbReference type="Pfam" id="PF07179"/>
    </source>
</evidence>
<dbReference type="Pfam" id="PF07179">
    <property type="entry name" value="SseB"/>
    <property type="match status" value="1"/>
</dbReference>
<dbReference type="EMBL" id="JACMSF010000040">
    <property type="protein sequence ID" value="MBC2905797.1"/>
    <property type="molecule type" value="Genomic_DNA"/>
</dbReference>
<proteinExistence type="predicted"/>
<dbReference type="Proteomes" id="UP000584670">
    <property type="component" value="Unassembled WGS sequence"/>
</dbReference>
<protein>
    <submittedName>
        <fullName evidence="2">SseB family protein</fullName>
    </submittedName>
</protein>
<dbReference type="InterPro" id="IPR009839">
    <property type="entry name" value="SseB_N"/>
</dbReference>
<organism evidence="2 3">
    <name type="scientific">Streptomyces cupreus</name>
    <dbReference type="NCBI Taxonomy" id="2759956"/>
    <lineage>
        <taxon>Bacteria</taxon>
        <taxon>Bacillati</taxon>
        <taxon>Actinomycetota</taxon>
        <taxon>Actinomycetes</taxon>
        <taxon>Kitasatosporales</taxon>
        <taxon>Streptomycetaceae</taxon>
        <taxon>Streptomyces</taxon>
    </lineage>
</organism>
<comment type="caution">
    <text evidence="2">The sequence shown here is derived from an EMBL/GenBank/DDBJ whole genome shotgun (WGS) entry which is preliminary data.</text>
</comment>
<sequence length="135" mass="14233">MTDSSPEPIAARIRRALDALADDRHAPVPAWVHALAEGEVLVPQADEAGRWRPSAAVPVPVVRHREDGPFVPVFTSEATVAAALSYTTPCQRVRLGVLAAVWPGEDVSLAVDPGSPDALTVDAADVQLLFGLHSS</sequence>
<reference evidence="2 3" key="1">
    <citation type="submission" date="2020-08" db="EMBL/GenBank/DDBJ databases">
        <title>Streptomyces sp. PSKA01 genome sequencing and assembly.</title>
        <authorList>
            <person name="Mandal S."/>
            <person name="Maiti P.K."/>
            <person name="Das P."/>
        </authorList>
    </citation>
    <scope>NUCLEOTIDE SEQUENCE [LARGE SCALE GENOMIC DNA]</scope>
    <source>
        <strain evidence="2 3">PSKA01</strain>
    </source>
</reference>
<evidence type="ECO:0000313" key="3">
    <source>
        <dbReference type="Proteomes" id="UP000584670"/>
    </source>
</evidence>